<evidence type="ECO:0000313" key="1">
    <source>
        <dbReference type="EMBL" id="MDQ0254457.1"/>
    </source>
</evidence>
<organism evidence="1 2">
    <name type="scientific">Evansella vedderi</name>
    <dbReference type="NCBI Taxonomy" id="38282"/>
    <lineage>
        <taxon>Bacteria</taxon>
        <taxon>Bacillati</taxon>
        <taxon>Bacillota</taxon>
        <taxon>Bacilli</taxon>
        <taxon>Bacillales</taxon>
        <taxon>Bacillaceae</taxon>
        <taxon>Evansella</taxon>
    </lineage>
</organism>
<evidence type="ECO:0000313" key="2">
    <source>
        <dbReference type="Proteomes" id="UP001230005"/>
    </source>
</evidence>
<accession>A0ABT9ZUQ6</accession>
<sequence>MTSTHKSLGKWMDQCWQWYACRSPFMKNRIKGLKNCGSFAHCLANSKGKASLELAPFA</sequence>
<keyword evidence="2" id="KW-1185">Reference proteome</keyword>
<reference evidence="1 2" key="1">
    <citation type="submission" date="2023-07" db="EMBL/GenBank/DDBJ databases">
        <title>Genomic Encyclopedia of Type Strains, Phase IV (KMG-IV): sequencing the most valuable type-strain genomes for metagenomic binning, comparative biology and taxonomic classification.</title>
        <authorList>
            <person name="Goeker M."/>
        </authorList>
    </citation>
    <scope>NUCLEOTIDE SEQUENCE [LARGE SCALE GENOMIC DNA]</scope>
    <source>
        <strain evidence="1 2">DSM 9768</strain>
    </source>
</reference>
<gene>
    <name evidence="1" type="ORF">J2S74_001836</name>
</gene>
<protein>
    <submittedName>
        <fullName evidence="1">Uncharacterized protein</fullName>
    </submittedName>
</protein>
<name>A0ABT9ZUQ6_9BACI</name>
<dbReference type="Proteomes" id="UP001230005">
    <property type="component" value="Unassembled WGS sequence"/>
</dbReference>
<comment type="caution">
    <text evidence="1">The sequence shown here is derived from an EMBL/GenBank/DDBJ whole genome shotgun (WGS) entry which is preliminary data.</text>
</comment>
<dbReference type="EMBL" id="JAUSUG010000006">
    <property type="protein sequence ID" value="MDQ0254457.1"/>
    <property type="molecule type" value="Genomic_DNA"/>
</dbReference>
<proteinExistence type="predicted"/>